<dbReference type="OrthoDB" id="117715at2157"/>
<evidence type="ECO:0000313" key="2">
    <source>
        <dbReference type="Proteomes" id="UP000290932"/>
    </source>
</evidence>
<gene>
    <name evidence="1" type="ORF">ABH15_13215</name>
</gene>
<proteinExistence type="predicted"/>
<reference evidence="1 2" key="1">
    <citation type="journal article" date="2015" name="Int. J. Syst. Evol. Microbiol.">
        <title>Methanoculleus taiwanensis sp. nov., a methanogen isolated from deep marine sediment at the deformation front area near Taiwan.</title>
        <authorList>
            <person name="Weng C.Y."/>
            <person name="Chen S.C."/>
            <person name="Lai M.C."/>
            <person name="Wu S.Y."/>
            <person name="Lin S."/>
            <person name="Yang T.F."/>
            <person name="Chen P.C."/>
        </authorList>
    </citation>
    <scope>NUCLEOTIDE SEQUENCE [LARGE SCALE GENOMIC DNA]</scope>
    <source>
        <strain evidence="1 2">CYW4</strain>
    </source>
</reference>
<name>A0A498GW22_9EURY</name>
<organism evidence="1 2">
    <name type="scientific">Methanoculleus taiwanensis</name>
    <dbReference type="NCBI Taxonomy" id="1550565"/>
    <lineage>
        <taxon>Archaea</taxon>
        <taxon>Methanobacteriati</taxon>
        <taxon>Methanobacteriota</taxon>
        <taxon>Stenosarchaea group</taxon>
        <taxon>Methanomicrobia</taxon>
        <taxon>Methanomicrobiales</taxon>
        <taxon>Methanomicrobiaceae</taxon>
        <taxon>Methanoculleus</taxon>
    </lineage>
</organism>
<sequence>MVLEEELIFSDKADAEEFIKHVRAAGCSGKVRTEHAIIPETMFHGRIQDLLKLLDREIDRHKDDPEMADLVALSVTMKAGIERRRENLRQFFDEHPVGAIIPERSLMQDFATIIGKMATGEEAGEPDPEEADAIITAIGINALLEENGLVEETDEGLRLVGTIEPEEAYTYCPEHPFVEVEPGTLREYGIDVKITVIAEERYIASLGPEIMLIDDPEPLWDALDGMDVDEDDVDILRTTIAFKQFIIERIMTVLEERGRASREELLEESLSFDAVLNKEQDSASFILTEEYVNGVLNDLKKVGLITGKDSKIKPVSAK</sequence>
<accession>A0A498GW22</accession>
<protein>
    <submittedName>
        <fullName evidence="1">Uncharacterized protein</fullName>
    </submittedName>
</protein>
<evidence type="ECO:0000313" key="1">
    <source>
        <dbReference type="EMBL" id="RXE55171.1"/>
    </source>
</evidence>
<dbReference type="Proteomes" id="UP000290932">
    <property type="component" value="Unassembled WGS sequence"/>
</dbReference>
<comment type="caution">
    <text evidence="1">The sequence shown here is derived from an EMBL/GenBank/DDBJ whole genome shotgun (WGS) entry which is preliminary data.</text>
</comment>
<dbReference type="EMBL" id="LHQS01000004">
    <property type="protein sequence ID" value="RXE55171.1"/>
    <property type="molecule type" value="Genomic_DNA"/>
</dbReference>
<keyword evidence="2" id="KW-1185">Reference proteome</keyword>
<dbReference type="AlphaFoldDB" id="A0A498GW22"/>
<dbReference type="RefSeq" id="WP_128695080.1">
    <property type="nucleotide sequence ID" value="NZ_LHQS01000004.1"/>
</dbReference>